<evidence type="ECO:0000313" key="1">
    <source>
        <dbReference type="EMBL" id="BDG03799.1"/>
    </source>
</evidence>
<proteinExistence type="predicted"/>
<dbReference type="RefSeq" id="WP_248362175.1">
    <property type="nucleotide sequence ID" value="NZ_AP025591.1"/>
</dbReference>
<gene>
    <name evidence="1" type="ORF">AMOR_27950</name>
</gene>
<organism evidence="1 2">
    <name type="scientific">Anaeromyxobacter oryzae</name>
    <dbReference type="NCBI Taxonomy" id="2918170"/>
    <lineage>
        <taxon>Bacteria</taxon>
        <taxon>Pseudomonadati</taxon>
        <taxon>Myxococcota</taxon>
        <taxon>Myxococcia</taxon>
        <taxon>Myxococcales</taxon>
        <taxon>Cystobacterineae</taxon>
        <taxon>Anaeromyxobacteraceae</taxon>
        <taxon>Anaeromyxobacter</taxon>
    </lineage>
</organism>
<dbReference type="Proteomes" id="UP001162891">
    <property type="component" value="Chromosome"/>
</dbReference>
<sequence>MRRLVLLVAFGLAVGGGLGLALRLLPARAAPVPDPPAVVMRIREVARLEALDVALYKKVSFAPDPAPAGSLWGDVAGWLRHTFATPRGKAIVFADAHVALELERLDARSVSVVGRTVTIRRPPLRTTVALRPGETEIIGSNLDSADTARLLELARRAFEQEVERDAALQQRARASAERAIRALLYTVGFTDVVFVDEGATATAG</sequence>
<keyword evidence="2" id="KW-1185">Reference proteome</keyword>
<name>A0ABN6MS62_9BACT</name>
<dbReference type="InterPro" id="IPR025324">
    <property type="entry name" value="DUF4230"/>
</dbReference>
<accession>A0ABN6MS62</accession>
<protein>
    <recommendedName>
        <fullName evidence="3">DUF4230 domain-containing protein</fullName>
    </recommendedName>
</protein>
<evidence type="ECO:0000313" key="2">
    <source>
        <dbReference type="Proteomes" id="UP001162891"/>
    </source>
</evidence>
<evidence type="ECO:0008006" key="3">
    <source>
        <dbReference type="Google" id="ProtNLM"/>
    </source>
</evidence>
<dbReference type="EMBL" id="AP025591">
    <property type="protein sequence ID" value="BDG03799.1"/>
    <property type="molecule type" value="Genomic_DNA"/>
</dbReference>
<reference evidence="2" key="1">
    <citation type="journal article" date="2022" name="Int. J. Syst. Evol. Microbiol.">
        <title>Anaeromyxobacter oryzae sp. nov., Anaeromyxobacter diazotrophicus sp. nov. and Anaeromyxobacter paludicola sp. nov., isolated from paddy soils.</title>
        <authorList>
            <person name="Itoh H."/>
            <person name="Xu Z."/>
            <person name="Mise K."/>
            <person name="Masuda Y."/>
            <person name="Ushijima N."/>
            <person name="Hayakawa C."/>
            <person name="Shiratori Y."/>
            <person name="Senoo K."/>
        </authorList>
    </citation>
    <scope>NUCLEOTIDE SEQUENCE [LARGE SCALE GENOMIC DNA]</scope>
    <source>
        <strain evidence="2">Red232</strain>
    </source>
</reference>
<dbReference type="Pfam" id="PF14014">
    <property type="entry name" value="DUF4230"/>
    <property type="match status" value="1"/>
</dbReference>